<feature type="region of interest" description="Disordered" evidence="5">
    <location>
        <begin position="1681"/>
        <end position="1704"/>
    </location>
</feature>
<dbReference type="EC" id="2.1.1.37" evidence="1"/>
<feature type="region of interest" description="Disordered" evidence="5">
    <location>
        <begin position="138"/>
        <end position="218"/>
    </location>
</feature>
<feature type="region of interest" description="Disordered" evidence="5">
    <location>
        <begin position="371"/>
        <end position="416"/>
    </location>
</feature>
<proteinExistence type="predicted"/>
<dbReference type="GO" id="GO:0003886">
    <property type="term" value="F:DNA (cytosine-5-)-methyltransferase activity"/>
    <property type="evidence" value="ECO:0007669"/>
    <property type="project" value="UniProtKB-EC"/>
</dbReference>
<dbReference type="EMBL" id="CAMXCT020006575">
    <property type="protein sequence ID" value="CAL1169636.1"/>
    <property type="molecule type" value="Genomic_DNA"/>
</dbReference>
<keyword evidence="3" id="KW-0808">Transferase</keyword>
<dbReference type="PANTHER" id="PTHR23068">
    <property type="entry name" value="DNA CYTOSINE-5- -METHYLTRANSFERASE 3-RELATED"/>
    <property type="match status" value="1"/>
</dbReference>
<evidence type="ECO:0000313" key="8">
    <source>
        <dbReference type="Proteomes" id="UP001152797"/>
    </source>
</evidence>
<evidence type="ECO:0000256" key="1">
    <source>
        <dbReference type="ARBA" id="ARBA00011975"/>
    </source>
</evidence>
<dbReference type="PANTHER" id="PTHR23068:SF25">
    <property type="entry name" value="DNA (CYTOSINE-5)-METHYLTRANSFERASE DRM2"/>
    <property type="match status" value="1"/>
</dbReference>
<comment type="caution">
    <text evidence="6">The sequence shown here is derived from an EMBL/GenBank/DDBJ whole genome shotgun (WGS) entry which is preliminary data.</text>
</comment>
<keyword evidence="2" id="KW-0489">Methyltransferase</keyword>
<dbReference type="Gene3D" id="3.40.50.150">
    <property type="entry name" value="Vaccinia Virus protein VP39"/>
    <property type="match status" value="1"/>
</dbReference>
<evidence type="ECO:0000256" key="4">
    <source>
        <dbReference type="ARBA" id="ARBA00022691"/>
    </source>
</evidence>
<sequence length="1704" mass="190154">MAVRLDLLEGPKLKQEDFEEYYGRVTDHLYFECVDDRGNGQGYAVAEVVKKFRADKDGAFLQVRHRSDRTPEDDSRDERGQPEKARGTVGAVTRGKEALRRHRTTPLDAMLDDDVLDPMQSKTDERFDELRKALEEKKRTRADASAVLAKRVLETPEGGQKKRKKESEKDKVHKALKILSGKKKEESSGSESPSEDDDESYLRGESKDSDLLGRQKKLRRMSSAKPGCLLARGYGLMHEQLGTLHGDKGGNPDKEALLQPAAVRYLLSSALPLTDLKKVGEEKLRELRTLACSLDLLVSGRVGAAGDHMMQRMKSILMGMRDGSTAASRYLELIPTEVYPMAATMEETDYARELAVKHAKSERLLEQVKTALRSPGKESPNRSRSPLPRKVQVQFDPKEKEIPAELGDSNPNLMRMKDAREAVPRKEGESRNDWKNRIFQHKRKFEEKMAQSSKGKTKVEACEMTMQSVMAGCEVQPPVVAGKAAACVAGMEVPSVKRGANLNDPSNEVAFCELCTEVTLLRPSVLQLGISVMQLLLCSPRDGKSMCQWFEQQFSLSSTTPIRVRDVLPLPLTPVGAAMKLVARMEATQSGLLVASNLSTGPSKKKGRQQLGRLVREGSRQLWRLLVIVVLNGMNDDWVYRSWKSEKHTPTQAAAIDVINRWIDGFCQEPLKEVTLPVFSELVQSRSIDYSGDEVGHALPLRLEELLPGLPIRGVAGSLSAAAAATGGIKDWVCDPSLTLKPPEQWPKVVPKARINASKTEWYRVCRVLFDRGLIEAIPLENVFHAGGVPVLNGAFSVEKKGKAEGSEKRVTRLIMNFVPTNAFQNLMAGDLNTLSSSSAWCQLILRDGETLLWSGDDQRGAFYAWELPDSWRPFMAFAWPVPGEVVGSTQPWEYVASRVIPMGWIQAVSLFQHLHRQIGMARQPEGAGHAAELEWRRDLPAPQSSDGTLTEFVQFYLDDFDCPELVPSEGWEEKRGSMSETHARQRQAYGRWGVGIAENKAHLREPKVIRMGAEVDGLRGTVSAPLDKKLEVAFFAIWMMGRGTTATKVRLMVLGRLVRCFEFRRPLMCLLSAVWPRGNLQVRRPLSPSGIQELLRCIAMLPMAGTDLRAQVSSMVTSSDASEAGGGLCASGGLTDEGHTMLNQLASPAYRRDRMLPFAAQGAMESRKTEGPRIVVVSLFDGIAALMVGLCRLQCRVVAFASSEIDASCKRLVRRRWPGVIELGNVEKINQGVLDNLSKSCGHAVDLVLVGGGSPCQDLSALLANRQGLQGARSKLFFEMPRIFKGLRKAFNCPVHSFVENVFSMTKDNRDQFSATLEVEPILVDCTAFSQCRRPRLFWVDWKVEARTGEALLQRDGYREWIFPPLLADRDWWLDPLCQRACKDPLPTLTRALPRASPPRQPAGIHQASQEAIERWTRDRHRFQVYNYESWQMVLRPDGSLRLPSLMERERVMGFPQGYVSCGLNPKLTMDEAFNMGASMLGNSFNVYAITFLLDELLKTVNPLHRTRCLDSILARGEVAPQGWCSKPEFLPSSKPDAASGRLVQEFLRQSDRGGCDVKLDVGIPFRTKAWPRAGIRSSLFNWRIIHGYPWKFAAHINVLELQGVVNSLQWRLRKVDGFRSRLLHLVDSQVVAAVIAKGRSSSRRLRIGLQRLSALSLSGGLQLAIGYVATHDNPADLPSRWANKPKFKLKGADKKGRNREPR</sequence>
<dbReference type="InterPro" id="IPR001525">
    <property type="entry name" value="C5_MeTfrase"/>
</dbReference>
<evidence type="ECO:0000256" key="3">
    <source>
        <dbReference type="ARBA" id="ARBA00022679"/>
    </source>
</evidence>
<dbReference type="Proteomes" id="UP001152797">
    <property type="component" value="Unassembled WGS sequence"/>
</dbReference>
<feature type="compositionally biased region" description="Basic and acidic residues" evidence="5">
    <location>
        <begin position="200"/>
        <end position="213"/>
    </location>
</feature>
<organism evidence="6">
    <name type="scientific">Cladocopium goreaui</name>
    <dbReference type="NCBI Taxonomy" id="2562237"/>
    <lineage>
        <taxon>Eukaryota</taxon>
        <taxon>Sar</taxon>
        <taxon>Alveolata</taxon>
        <taxon>Dinophyceae</taxon>
        <taxon>Suessiales</taxon>
        <taxon>Symbiodiniaceae</taxon>
        <taxon>Cladocopium</taxon>
    </lineage>
</organism>
<dbReference type="InterPro" id="IPR050390">
    <property type="entry name" value="C5-Methyltransferase"/>
</dbReference>
<name>A0A9P1DVJ0_9DINO</name>
<evidence type="ECO:0000313" key="6">
    <source>
        <dbReference type="EMBL" id="CAI4016261.1"/>
    </source>
</evidence>
<dbReference type="GO" id="GO:0005634">
    <property type="term" value="C:nucleus"/>
    <property type="evidence" value="ECO:0007669"/>
    <property type="project" value="TreeGrafter"/>
</dbReference>
<dbReference type="EMBL" id="CAMXCT030006575">
    <property type="protein sequence ID" value="CAL4803573.1"/>
    <property type="molecule type" value="Genomic_DNA"/>
</dbReference>
<feature type="compositionally biased region" description="Basic and acidic residues" evidence="5">
    <location>
        <begin position="68"/>
        <end position="86"/>
    </location>
</feature>
<evidence type="ECO:0000256" key="5">
    <source>
        <dbReference type="SAM" id="MobiDB-lite"/>
    </source>
</evidence>
<keyword evidence="4" id="KW-0949">S-adenosyl-L-methionine</keyword>
<reference evidence="6" key="1">
    <citation type="submission" date="2022-10" db="EMBL/GenBank/DDBJ databases">
        <authorList>
            <person name="Chen Y."/>
            <person name="Dougan E. K."/>
            <person name="Chan C."/>
            <person name="Rhodes N."/>
            <person name="Thang M."/>
        </authorList>
    </citation>
    <scope>NUCLEOTIDE SEQUENCE</scope>
</reference>
<evidence type="ECO:0000256" key="2">
    <source>
        <dbReference type="ARBA" id="ARBA00022603"/>
    </source>
</evidence>
<dbReference type="InterPro" id="IPR029063">
    <property type="entry name" value="SAM-dependent_MTases_sf"/>
</dbReference>
<dbReference type="OrthoDB" id="411808at2759"/>
<dbReference type="GO" id="GO:0032259">
    <property type="term" value="P:methylation"/>
    <property type="evidence" value="ECO:0007669"/>
    <property type="project" value="UniProtKB-KW"/>
</dbReference>
<feature type="region of interest" description="Disordered" evidence="5">
    <location>
        <begin position="63"/>
        <end position="106"/>
    </location>
</feature>
<feature type="compositionally biased region" description="Basic and acidic residues" evidence="5">
    <location>
        <begin position="1692"/>
        <end position="1704"/>
    </location>
</feature>
<reference evidence="7 8" key="2">
    <citation type="submission" date="2024-05" db="EMBL/GenBank/DDBJ databases">
        <authorList>
            <person name="Chen Y."/>
            <person name="Shah S."/>
            <person name="Dougan E. K."/>
            <person name="Thang M."/>
            <person name="Chan C."/>
        </authorList>
    </citation>
    <scope>NUCLEOTIDE SEQUENCE [LARGE SCALE GENOMIC DNA]</scope>
</reference>
<evidence type="ECO:0000313" key="7">
    <source>
        <dbReference type="EMBL" id="CAL4803573.1"/>
    </source>
</evidence>
<protein>
    <recommendedName>
        <fullName evidence="1">DNA (cytosine-5-)-methyltransferase</fullName>
        <ecNumber evidence="1">2.1.1.37</ecNumber>
    </recommendedName>
</protein>
<keyword evidence="8" id="KW-1185">Reference proteome</keyword>
<dbReference type="Pfam" id="PF00145">
    <property type="entry name" value="DNA_methylase"/>
    <property type="match status" value="1"/>
</dbReference>
<gene>
    <name evidence="6" type="ORF">C1SCF055_LOCUS41014</name>
</gene>
<dbReference type="SUPFAM" id="SSF53335">
    <property type="entry name" value="S-adenosyl-L-methionine-dependent methyltransferases"/>
    <property type="match status" value="1"/>
</dbReference>
<dbReference type="EMBL" id="CAMXCT010006575">
    <property type="protein sequence ID" value="CAI4016261.1"/>
    <property type="molecule type" value="Genomic_DNA"/>
</dbReference>
<accession>A0A9P1DVJ0</accession>